<dbReference type="EnsemblBacteria" id="ABJ62349">
    <property type="protein sequence ID" value="ABJ62349"/>
    <property type="gene ID" value="LEUM_1252"/>
</dbReference>
<accession>Q03WS3</accession>
<dbReference type="InterPro" id="IPR036852">
    <property type="entry name" value="Peptidase_S8/S53_dom_sf"/>
</dbReference>
<dbReference type="KEGG" id="lme:LEUM_1252"/>
<keyword evidence="3" id="KW-1185">Reference proteome</keyword>
<sequence length="751" mass="84819">MNEILTLTGKRFEQRKSNGIPMGVNVPTGAIIKLIHIKNLYAELQKIQSFWNNEHVINGALINVQYYKLVAKSNRASAFFKNGKHVPNETVVGARFNEQKNKHIITHFVSMDVLKKTIEKLNEVIKIFENEIAGESLSKEEFEDRSAFDTINFSQYTVKVTEFKHFLKDSCFIEKLFVDMQVNNISGTSIVTLYDVNLDLKNMLSKLGIHISSDRIMNKTTVLLDEQYVKILFDKAPYLVSMAVKDINQMAPYKSMPLSNDGLFHLPSPKDEPTIGVLDTLFDPKVLFSEWVEFHDEISDQISKNPIDYRHGTSVSSLIVAAPDLNPNLDDGCGHFKVRHFGVALAKGFNSFEIIRKISHILETNSDIKVWNLSLGSNDEIRDNFISAEGSILDELQYKYDVIFIIAGTNQVNVHKELQKIGAPADSLNSIVVNSVDFSKKSANYSRQGIVLSFFTKPDVSYYGGGNGDFIKVIEPLGLADVTGTSYAAPLISRKVAYLIHVMGLSREVAKALIIDSAIGWNQNKSFNELALIGHGIVPISISEVLETPEDEIKFMISDVSEKYDSYNYNFPVPIKDSAFPYIAKATMVYFPKTSRSQGVDYTNTELNIKFGRLKDVAKGDPIDPINSDHQNVDDGKPHYLYEENARKLFQKWDNVKHIGEKYSQRKQVKSILNNHNPQWGMSVKTTERLASRDGEGVRFGVVVTLKAIDGVNRIEEFINSAYLRGWLVTRLQVENQIVLFNKLNEEVELD</sequence>
<name>Q03WS3_LEUMM</name>
<evidence type="ECO:0000259" key="1">
    <source>
        <dbReference type="Pfam" id="PF00082"/>
    </source>
</evidence>
<dbReference type="InterPro" id="IPR000209">
    <property type="entry name" value="Peptidase_S8/S53_dom"/>
</dbReference>
<dbReference type="Gene3D" id="3.40.50.200">
    <property type="entry name" value="Peptidase S8/S53 domain"/>
    <property type="match status" value="1"/>
</dbReference>
<dbReference type="RefSeq" id="WP_011679973.1">
    <property type="nucleotide sequence ID" value="NC_008531.1"/>
</dbReference>
<dbReference type="eggNOG" id="COG1404">
    <property type="taxonomic scope" value="Bacteria"/>
</dbReference>
<dbReference type="EMBL" id="CP000414">
    <property type="protein sequence ID" value="ABJ62349.1"/>
    <property type="molecule type" value="Genomic_DNA"/>
</dbReference>
<dbReference type="Proteomes" id="UP000000362">
    <property type="component" value="Chromosome"/>
</dbReference>
<keyword evidence="2" id="KW-0645">Protease</keyword>
<protein>
    <submittedName>
        <fullName evidence="2">Subtilisin-like serine protease</fullName>
    </submittedName>
</protein>
<dbReference type="AlphaFoldDB" id="Q03WS3"/>
<organism evidence="2 3">
    <name type="scientific">Leuconostoc mesenteroides subsp. mesenteroides (strain ATCC 8293 / DSM 20343 / BCRC 11652 / CCM 1803 / JCM 6124 / NCDO 523 / NBRC 100496 / NCIMB 8023 / NCTC 12954 / NRRL B-1118 / 37Y)</name>
    <dbReference type="NCBI Taxonomy" id="203120"/>
    <lineage>
        <taxon>Bacteria</taxon>
        <taxon>Bacillati</taxon>
        <taxon>Bacillota</taxon>
        <taxon>Bacilli</taxon>
        <taxon>Lactobacillales</taxon>
        <taxon>Lactobacillaceae</taxon>
        <taxon>Leuconostoc</taxon>
    </lineage>
</organism>
<dbReference type="SUPFAM" id="SSF52743">
    <property type="entry name" value="Subtilisin-like"/>
    <property type="match status" value="1"/>
</dbReference>
<dbReference type="GO" id="GO:0004252">
    <property type="term" value="F:serine-type endopeptidase activity"/>
    <property type="evidence" value="ECO:0007669"/>
    <property type="project" value="InterPro"/>
</dbReference>
<dbReference type="InterPro" id="IPR034074">
    <property type="entry name" value="Y4bN_pept_dom"/>
</dbReference>
<dbReference type="HOGENOM" id="CLU_021303_0_0_9"/>
<gene>
    <name evidence="2" type="ordered locus">LEUM_1252</name>
</gene>
<dbReference type="GeneID" id="29576896"/>
<proteinExistence type="predicted"/>
<dbReference type="Pfam" id="PF00082">
    <property type="entry name" value="Peptidase_S8"/>
    <property type="match status" value="1"/>
</dbReference>
<dbReference type="CDD" id="cd04847">
    <property type="entry name" value="Peptidases_S8_Subtilisin_like_2"/>
    <property type="match status" value="1"/>
</dbReference>
<feature type="domain" description="Peptidase S8/S53" evidence="1">
    <location>
        <begin position="272"/>
        <end position="536"/>
    </location>
</feature>
<evidence type="ECO:0000313" key="2">
    <source>
        <dbReference type="EMBL" id="ABJ62349.1"/>
    </source>
</evidence>
<keyword evidence="2" id="KW-0378">Hydrolase</keyword>
<evidence type="ECO:0000313" key="3">
    <source>
        <dbReference type="Proteomes" id="UP000000362"/>
    </source>
</evidence>
<reference evidence="2 3" key="1">
    <citation type="journal article" date="2006" name="Proc. Natl. Acad. Sci. U.S.A.">
        <title>Comparative genomics of the lactic acid bacteria.</title>
        <authorList>
            <person name="Makarova K."/>
            <person name="Slesarev A."/>
            <person name="Wolf Y."/>
            <person name="Sorokin A."/>
            <person name="Mirkin B."/>
            <person name="Koonin E."/>
            <person name="Pavlov A."/>
            <person name="Pavlova N."/>
            <person name="Karamychev V."/>
            <person name="Polouchine N."/>
            <person name="Shakhova V."/>
            <person name="Grigoriev I."/>
            <person name="Lou Y."/>
            <person name="Rohksar D."/>
            <person name="Lucas S."/>
            <person name="Huang K."/>
            <person name="Goodstein D.M."/>
            <person name="Hawkins T."/>
            <person name="Plengvidhya V."/>
            <person name="Welker D."/>
            <person name="Hughes J."/>
            <person name="Goh Y."/>
            <person name="Benson A."/>
            <person name="Baldwin K."/>
            <person name="Lee J.H."/>
            <person name="Diaz-Muniz I."/>
            <person name="Dosti B."/>
            <person name="Smeianov V."/>
            <person name="Wechter W."/>
            <person name="Barabote R."/>
            <person name="Lorca G."/>
            <person name="Altermann E."/>
            <person name="Barrangou R."/>
            <person name="Ganesan B."/>
            <person name="Xie Y."/>
            <person name="Rawsthorne H."/>
            <person name="Tamir D."/>
            <person name="Parker C."/>
            <person name="Breidt F."/>
            <person name="Broadbent J."/>
            <person name="Hutkins R."/>
            <person name="O'Sullivan D."/>
            <person name="Steele J."/>
            <person name="Unlu G."/>
            <person name="Saier M."/>
            <person name="Klaenhammer T."/>
            <person name="Richardson P."/>
            <person name="Kozyavkin S."/>
            <person name="Weimer B."/>
            <person name="Mills D."/>
        </authorList>
    </citation>
    <scope>NUCLEOTIDE SEQUENCE [LARGE SCALE GENOMIC DNA]</scope>
    <source>
        <strain evidence="3">ATCC 8293 / DSM 20343 / BCRC 11652 / CCM 1803 / JCM 6124 / NCDO 523 / NBRC 100496 / NCIMB 8023 / NCTC 12954 / NRRL B-1118 / 37Y</strain>
    </source>
</reference>
<dbReference type="GO" id="GO:0006508">
    <property type="term" value="P:proteolysis"/>
    <property type="evidence" value="ECO:0007669"/>
    <property type="project" value="UniProtKB-KW"/>
</dbReference>